<dbReference type="RefSeq" id="WP_136837827.1">
    <property type="nucleotide sequence ID" value="NZ_SWBQ01000008.1"/>
</dbReference>
<feature type="transmembrane region" description="Helical" evidence="7">
    <location>
        <begin position="331"/>
        <end position="348"/>
    </location>
</feature>
<evidence type="ECO:0000256" key="3">
    <source>
        <dbReference type="ARBA" id="ARBA00022475"/>
    </source>
</evidence>
<evidence type="ECO:0000256" key="7">
    <source>
        <dbReference type="SAM" id="Phobius"/>
    </source>
</evidence>
<organism evidence="9 10">
    <name type="scientific">Pedobacter frigoris</name>
    <dbReference type="NCBI Taxonomy" id="2571272"/>
    <lineage>
        <taxon>Bacteria</taxon>
        <taxon>Pseudomonadati</taxon>
        <taxon>Bacteroidota</taxon>
        <taxon>Sphingobacteriia</taxon>
        <taxon>Sphingobacteriales</taxon>
        <taxon>Sphingobacteriaceae</taxon>
        <taxon>Pedobacter</taxon>
    </lineage>
</organism>
<evidence type="ECO:0000256" key="6">
    <source>
        <dbReference type="ARBA" id="ARBA00023136"/>
    </source>
</evidence>
<keyword evidence="4 7" id="KW-0812">Transmembrane</keyword>
<name>A0A4U1CAG5_9SPHI</name>
<dbReference type="Proteomes" id="UP000307244">
    <property type="component" value="Unassembled WGS sequence"/>
</dbReference>
<dbReference type="PANTHER" id="PTHR40074:SF2">
    <property type="entry name" value="O-ACETYLTRANSFERASE WECH"/>
    <property type="match status" value="1"/>
</dbReference>
<dbReference type="Pfam" id="PF01757">
    <property type="entry name" value="Acyl_transf_3"/>
    <property type="match status" value="1"/>
</dbReference>
<keyword evidence="5 7" id="KW-1133">Transmembrane helix</keyword>
<dbReference type="InterPro" id="IPR002656">
    <property type="entry name" value="Acyl_transf_3_dom"/>
</dbReference>
<feature type="transmembrane region" description="Helical" evidence="7">
    <location>
        <begin position="134"/>
        <end position="159"/>
    </location>
</feature>
<dbReference type="EMBL" id="SWBQ01000008">
    <property type="protein sequence ID" value="TKC02908.1"/>
    <property type="molecule type" value="Genomic_DNA"/>
</dbReference>
<feature type="transmembrane region" description="Helical" evidence="7">
    <location>
        <begin position="194"/>
        <end position="213"/>
    </location>
</feature>
<dbReference type="GO" id="GO:0016413">
    <property type="term" value="F:O-acetyltransferase activity"/>
    <property type="evidence" value="ECO:0007669"/>
    <property type="project" value="TreeGrafter"/>
</dbReference>
<evidence type="ECO:0000313" key="9">
    <source>
        <dbReference type="EMBL" id="TKC02908.1"/>
    </source>
</evidence>
<protein>
    <submittedName>
        <fullName evidence="9">Acyltransferase</fullName>
    </submittedName>
</protein>
<evidence type="ECO:0000259" key="8">
    <source>
        <dbReference type="Pfam" id="PF01757"/>
    </source>
</evidence>
<proteinExistence type="inferred from homology"/>
<feature type="transmembrane region" description="Helical" evidence="7">
    <location>
        <begin position="293"/>
        <end position="311"/>
    </location>
</feature>
<dbReference type="OrthoDB" id="1495770at2"/>
<keyword evidence="3" id="KW-1003">Cell membrane</keyword>
<reference evidence="9 10" key="1">
    <citation type="submission" date="2019-04" db="EMBL/GenBank/DDBJ databases">
        <title>Pedobacter sp. RP-3-15 sp. nov., isolated from Arctic soil.</title>
        <authorList>
            <person name="Dahal R.H."/>
            <person name="Kim D.-U."/>
        </authorList>
    </citation>
    <scope>NUCLEOTIDE SEQUENCE [LARGE SCALE GENOMIC DNA]</scope>
    <source>
        <strain evidence="9 10">RP-3-15</strain>
    </source>
</reference>
<accession>A0A4U1CAG5</accession>
<dbReference type="PANTHER" id="PTHR40074">
    <property type="entry name" value="O-ACETYLTRANSFERASE WECH"/>
    <property type="match status" value="1"/>
</dbReference>
<feature type="transmembrane region" description="Helical" evidence="7">
    <location>
        <begin position="225"/>
        <end position="247"/>
    </location>
</feature>
<feature type="transmembrane region" description="Helical" evidence="7">
    <location>
        <begin position="166"/>
        <end position="188"/>
    </location>
</feature>
<keyword evidence="9" id="KW-0808">Transferase</keyword>
<evidence type="ECO:0000256" key="4">
    <source>
        <dbReference type="ARBA" id="ARBA00022692"/>
    </source>
</evidence>
<dbReference type="GO" id="GO:0005886">
    <property type="term" value="C:plasma membrane"/>
    <property type="evidence" value="ECO:0007669"/>
    <property type="project" value="UniProtKB-SubCell"/>
</dbReference>
<evidence type="ECO:0000313" key="10">
    <source>
        <dbReference type="Proteomes" id="UP000307244"/>
    </source>
</evidence>
<evidence type="ECO:0000256" key="5">
    <source>
        <dbReference type="ARBA" id="ARBA00022989"/>
    </source>
</evidence>
<keyword evidence="10" id="KW-1185">Reference proteome</keyword>
<gene>
    <name evidence="9" type="ORF">FA047_19775</name>
</gene>
<feature type="transmembrane region" description="Helical" evidence="7">
    <location>
        <begin position="51"/>
        <end position="71"/>
    </location>
</feature>
<keyword evidence="9" id="KW-0012">Acyltransferase</keyword>
<comment type="similarity">
    <text evidence="2">Belongs to the acyltransferase 3 family.</text>
</comment>
<sequence>MELVEKKEKKNFDFVDTIRCISMIGIVFEHCAAGGTGLYRSSFFDTVVETSVIQSFKFSTIAFFLIGGFLINHKFQEYTAGQYLKNRFRSTIKPWLFWLLIYVALMVLDRYVAYLRGGDDVLATNFFGYVWDRFVFGIFYTSSWFVLNFLICICILLLFKRYLYSWGLGVSLALLSLIYSLNIYHQWFLSTHSTALFGFVFYLWLGVMLNRYFEVVMSSIRKTSWFVLISVVVLLFALAIAESFALVQMESKDAYNTLRITNVLYSFGMFALLLKIGALDFLQRNFEPRKTTFGIYLVHFVVVVRLLPLIFQPLKLDLEAYSVWQNTGIHILRFFIVYGVSFLMVRLIQKTRFKWIIGN</sequence>
<feature type="transmembrane region" description="Helical" evidence="7">
    <location>
        <begin position="263"/>
        <end position="281"/>
    </location>
</feature>
<dbReference type="GO" id="GO:0009246">
    <property type="term" value="P:enterobacterial common antigen biosynthetic process"/>
    <property type="evidence" value="ECO:0007669"/>
    <property type="project" value="TreeGrafter"/>
</dbReference>
<feature type="transmembrane region" description="Helical" evidence="7">
    <location>
        <begin position="20"/>
        <end position="39"/>
    </location>
</feature>
<evidence type="ECO:0000256" key="2">
    <source>
        <dbReference type="ARBA" id="ARBA00007400"/>
    </source>
</evidence>
<feature type="transmembrane region" description="Helical" evidence="7">
    <location>
        <begin position="92"/>
        <end position="114"/>
    </location>
</feature>
<comment type="subcellular location">
    <subcellularLocation>
        <location evidence="1">Cell membrane</location>
        <topology evidence="1">Multi-pass membrane protein</topology>
    </subcellularLocation>
</comment>
<evidence type="ECO:0000256" key="1">
    <source>
        <dbReference type="ARBA" id="ARBA00004651"/>
    </source>
</evidence>
<keyword evidence="6 7" id="KW-0472">Membrane</keyword>
<comment type="caution">
    <text evidence="9">The sequence shown here is derived from an EMBL/GenBank/DDBJ whole genome shotgun (WGS) entry which is preliminary data.</text>
</comment>
<dbReference type="AlphaFoldDB" id="A0A4U1CAG5"/>
<feature type="domain" description="Acyltransferase 3" evidence="8">
    <location>
        <begin position="13"/>
        <end position="342"/>
    </location>
</feature>